<evidence type="ECO:0000256" key="6">
    <source>
        <dbReference type="ARBA" id="ARBA00022989"/>
    </source>
</evidence>
<feature type="transmembrane region" description="Helical" evidence="8">
    <location>
        <begin position="293"/>
        <end position="315"/>
    </location>
</feature>
<feature type="domain" description="RCK N-terminal" evidence="9">
    <location>
        <begin position="402"/>
        <end position="519"/>
    </location>
</feature>
<dbReference type="GO" id="GO:1902600">
    <property type="term" value="P:proton transmembrane transport"/>
    <property type="evidence" value="ECO:0007669"/>
    <property type="project" value="InterPro"/>
</dbReference>
<feature type="transmembrane region" description="Helical" evidence="8">
    <location>
        <begin position="215"/>
        <end position="248"/>
    </location>
</feature>
<comment type="subcellular location">
    <subcellularLocation>
        <location evidence="1">Membrane</location>
        <topology evidence="1">Multi-pass membrane protein</topology>
    </subcellularLocation>
</comment>
<dbReference type="OrthoDB" id="9781411at2"/>
<comment type="similarity">
    <text evidence="2">Belongs to the monovalent cation:proton antiporter 2 (CPA2) transporter (TC 2.A.37) family.</text>
</comment>
<keyword evidence="4" id="KW-0630">Potassium</keyword>
<dbReference type="Pfam" id="PF02254">
    <property type="entry name" value="TrkA_N"/>
    <property type="match status" value="1"/>
</dbReference>
<evidence type="ECO:0000313" key="11">
    <source>
        <dbReference type="EMBL" id="ABC78678.1"/>
    </source>
</evidence>
<feature type="transmembrane region" description="Helical" evidence="8">
    <location>
        <begin position="268"/>
        <end position="286"/>
    </location>
</feature>
<proteinExistence type="inferred from homology"/>
<evidence type="ECO:0000256" key="1">
    <source>
        <dbReference type="ARBA" id="ARBA00004141"/>
    </source>
</evidence>
<dbReference type="SUPFAM" id="SSF116726">
    <property type="entry name" value="TrkA C-terminal domain-like"/>
    <property type="match status" value="1"/>
</dbReference>
<feature type="transmembrane region" description="Helical" evidence="8">
    <location>
        <begin position="352"/>
        <end position="371"/>
    </location>
</feature>
<keyword evidence="4" id="KW-0633">Potassium transport</keyword>
<evidence type="ECO:0000259" key="10">
    <source>
        <dbReference type="PROSITE" id="PS51202"/>
    </source>
</evidence>
<dbReference type="AlphaFoldDB" id="Q2LX67"/>
<feature type="transmembrane region" description="Helical" evidence="8">
    <location>
        <begin position="146"/>
        <end position="165"/>
    </location>
</feature>
<feature type="transmembrane region" description="Helical" evidence="8">
    <location>
        <begin position="87"/>
        <end position="109"/>
    </location>
</feature>
<dbReference type="Proteomes" id="UP000001933">
    <property type="component" value="Chromosome"/>
</dbReference>
<keyword evidence="4" id="KW-0406">Ion transport</keyword>
<dbReference type="InterPro" id="IPR006037">
    <property type="entry name" value="RCK_C"/>
</dbReference>
<dbReference type="Gene3D" id="3.40.50.720">
    <property type="entry name" value="NAD(P)-binding Rossmann-like Domain"/>
    <property type="match status" value="1"/>
</dbReference>
<evidence type="ECO:0000313" key="12">
    <source>
        <dbReference type="Proteomes" id="UP000001933"/>
    </source>
</evidence>
<feature type="transmembrane region" description="Helical" evidence="8">
    <location>
        <begin position="177"/>
        <end position="195"/>
    </location>
</feature>
<evidence type="ECO:0000256" key="5">
    <source>
        <dbReference type="ARBA" id="ARBA00022692"/>
    </source>
</evidence>
<feature type="transmembrane region" description="Helical" evidence="8">
    <location>
        <begin position="115"/>
        <end position="134"/>
    </location>
</feature>
<accession>Q2LX67</accession>
<evidence type="ECO:0000256" key="8">
    <source>
        <dbReference type="SAM" id="Phobius"/>
    </source>
</evidence>
<dbReference type="InterPro" id="IPR006153">
    <property type="entry name" value="Cation/H_exchanger_TM"/>
</dbReference>
<dbReference type="KEGG" id="sat:SYN_00864"/>
<keyword evidence="3" id="KW-0813">Transport</keyword>
<dbReference type="InterPro" id="IPR036721">
    <property type="entry name" value="RCK_C_sf"/>
</dbReference>
<dbReference type="RefSeq" id="WP_011418696.1">
    <property type="nucleotide sequence ID" value="NC_007759.1"/>
</dbReference>
<feature type="transmembrane region" description="Helical" evidence="8">
    <location>
        <begin position="31"/>
        <end position="51"/>
    </location>
</feature>
<feature type="transmembrane region" description="Helical" evidence="8">
    <location>
        <begin position="6"/>
        <end position="24"/>
    </location>
</feature>
<evidence type="ECO:0000256" key="7">
    <source>
        <dbReference type="ARBA" id="ARBA00023136"/>
    </source>
</evidence>
<evidence type="ECO:0000256" key="2">
    <source>
        <dbReference type="ARBA" id="ARBA00005551"/>
    </source>
</evidence>
<dbReference type="FunCoup" id="Q2LX67">
    <property type="interactions" value="299"/>
</dbReference>
<keyword evidence="7 8" id="KW-0472">Membrane</keyword>
<dbReference type="GO" id="GO:0006813">
    <property type="term" value="P:potassium ion transport"/>
    <property type="evidence" value="ECO:0007669"/>
    <property type="project" value="UniProtKB-KW"/>
</dbReference>
<feature type="transmembrane region" description="Helical" evidence="8">
    <location>
        <begin position="57"/>
        <end position="75"/>
    </location>
</feature>
<dbReference type="Gene3D" id="1.20.1530.20">
    <property type="match status" value="1"/>
</dbReference>
<dbReference type="PANTHER" id="PTHR42751">
    <property type="entry name" value="SODIUM/HYDROGEN EXCHANGER FAMILY/TRKA DOMAIN PROTEIN"/>
    <property type="match status" value="1"/>
</dbReference>
<reference evidence="11 12" key="1">
    <citation type="journal article" date="2007" name="Proc. Natl. Acad. Sci. U.S.A.">
        <title>The genome of Syntrophus aciditrophicus: life at the thermodynamic limit of microbial growth.</title>
        <authorList>
            <person name="McInerney M.J."/>
            <person name="Rohlin L."/>
            <person name="Mouttaki H."/>
            <person name="Kim U."/>
            <person name="Krupp R.S."/>
            <person name="Rios-Hernandez L."/>
            <person name="Sieber J."/>
            <person name="Struchtemeyer C.G."/>
            <person name="Bhattacharyya A."/>
            <person name="Campbell J.W."/>
            <person name="Gunsalus R.P."/>
        </authorList>
    </citation>
    <scope>NUCLEOTIDE SEQUENCE [LARGE SCALE GENOMIC DNA]</scope>
    <source>
        <strain evidence="11 12">SB</strain>
    </source>
</reference>
<dbReference type="STRING" id="56780.SYN_00864"/>
<organism evidence="11 12">
    <name type="scientific">Syntrophus aciditrophicus (strain SB)</name>
    <dbReference type="NCBI Taxonomy" id="56780"/>
    <lineage>
        <taxon>Bacteria</taxon>
        <taxon>Pseudomonadati</taxon>
        <taxon>Thermodesulfobacteriota</taxon>
        <taxon>Syntrophia</taxon>
        <taxon>Syntrophales</taxon>
        <taxon>Syntrophaceae</taxon>
        <taxon>Syntrophus</taxon>
    </lineage>
</organism>
<protein>
    <submittedName>
        <fullName evidence="11">Potassium/proton antiporter</fullName>
    </submittedName>
</protein>
<sequence length="661" mass="72313">MGIAADIIIIVIASLAGGLVAKLFRQPLILGYILAGVVIGPHTGGIAASSVHNIEKLAEIGVALLLFALGLEFSLQELKPVRKIALIGTPLQIILTQAFGFALGAWWGLDWQSALWFGALISLSSTMVVLKTLMSQGWMGTLSSRVMIGMLIVQDLAVVPMMIILPELSHPETGLPLLALSILKAAIFLFLMIFLGTNLIPRLLRYIAGWNSRELFLVSVVTIGLGIGYGTYWFGLSFAFGAFIAGMVLSESDYGHQALSEIIPLRDIFGLLFFSSVGMLLDPVFLWTHATTILLLIVLVIVGKGLIFAGLSRLFQYRNVIPLAVGLGLFQVGEFSFLLARVGLNTNSISTELYSLVLSLTVSTMFLTPFLSSLTQPIYSFFRARAKREPLQTINLPKYGLSDHVVIAGGGQVGQNIARILEQFDVKFVLVEVDFHRFEQLKALSYPCIFGDAGQAIVLEASKIRKAKLLLITAPSALVSQTVATHAHVISPDLKIMARAISIEHMKTLHSRGVYEVVQPEFEASLEFTRQALLHFKVPPDRIQQFMDAVRYELYAPLYDADSSYRTLSQLQSASRLLDLNWLSLPEESPLIGHSIEELRIRTMTGVSIVAVIRAAALYPNPAPDFVFKDQDLIGILGEAAQLQAFEEWTKGNPGHSPLAA</sequence>
<evidence type="ECO:0000256" key="3">
    <source>
        <dbReference type="ARBA" id="ARBA00022448"/>
    </source>
</evidence>
<dbReference type="PROSITE" id="PS51202">
    <property type="entry name" value="RCK_C"/>
    <property type="match status" value="1"/>
</dbReference>
<dbReference type="SUPFAM" id="SSF51735">
    <property type="entry name" value="NAD(P)-binding Rossmann-fold domains"/>
    <property type="match status" value="1"/>
</dbReference>
<evidence type="ECO:0000259" key="9">
    <source>
        <dbReference type="PROSITE" id="PS51201"/>
    </source>
</evidence>
<dbReference type="GO" id="GO:0015297">
    <property type="term" value="F:antiporter activity"/>
    <property type="evidence" value="ECO:0007669"/>
    <property type="project" value="InterPro"/>
</dbReference>
<keyword evidence="5 8" id="KW-0812">Transmembrane</keyword>
<dbReference type="Gene3D" id="3.30.70.1450">
    <property type="entry name" value="Regulator of K+ conductance, C-terminal domain"/>
    <property type="match status" value="1"/>
</dbReference>
<dbReference type="InterPro" id="IPR038770">
    <property type="entry name" value="Na+/solute_symporter_sf"/>
</dbReference>
<dbReference type="InterPro" id="IPR036291">
    <property type="entry name" value="NAD(P)-bd_dom_sf"/>
</dbReference>
<name>Q2LX67_SYNAS</name>
<dbReference type="Pfam" id="PF00999">
    <property type="entry name" value="Na_H_Exchanger"/>
    <property type="match status" value="1"/>
</dbReference>
<dbReference type="PANTHER" id="PTHR42751:SF1">
    <property type="entry name" value="CATION_PROTON ANTIPORTER YBAL-RELATED"/>
    <property type="match status" value="1"/>
</dbReference>
<keyword evidence="6 8" id="KW-1133">Transmembrane helix</keyword>
<dbReference type="EMBL" id="CP000252">
    <property type="protein sequence ID" value="ABC78678.1"/>
    <property type="molecule type" value="Genomic_DNA"/>
</dbReference>
<feature type="domain" description="RCK C-terminal" evidence="10">
    <location>
        <begin position="568"/>
        <end position="652"/>
    </location>
</feature>
<feature type="transmembrane region" description="Helical" evidence="8">
    <location>
        <begin position="321"/>
        <end position="340"/>
    </location>
</feature>
<dbReference type="InterPro" id="IPR003148">
    <property type="entry name" value="RCK_N"/>
</dbReference>
<dbReference type="HOGENOM" id="CLU_005126_9_0_7"/>
<dbReference type="eggNOG" id="COG0490">
    <property type="taxonomic scope" value="Bacteria"/>
</dbReference>
<dbReference type="PROSITE" id="PS51201">
    <property type="entry name" value="RCK_N"/>
    <property type="match status" value="1"/>
</dbReference>
<dbReference type="InParanoid" id="Q2LX67"/>
<dbReference type="GO" id="GO:0008324">
    <property type="term" value="F:monoatomic cation transmembrane transporter activity"/>
    <property type="evidence" value="ECO:0007669"/>
    <property type="project" value="InterPro"/>
</dbReference>
<dbReference type="eggNOG" id="COG4651">
    <property type="taxonomic scope" value="Bacteria"/>
</dbReference>
<evidence type="ECO:0000256" key="4">
    <source>
        <dbReference type="ARBA" id="ARBA00022538"/>
    </source>
</evidence>
<dbReference type="Pfam" id="PF02080">
    <property type="entry name" value="TrkA_C"/>
    <property type="match status" value="1"/>
</dbReference>
<gene>
    <name evidence="11" type="ORF">SYN_00864</name>
</gene>
<dbReference type="GO" id="GO:0016020">
    <property type="term" value="C:membrane"/>
    <property type="evidence" value="ECO:0007669"/>
    <property type="project" value="UniProtKB-SubCell"/>
</dbReference>
<keyword evidence="12" id="KW-1185">Reference proteome</keyword>
<dbReference type="eggNOG" id="COG1226">
    <property type="taxonomic scope" value="Bacteria"/>
</dbReference>